<protein>
    <submittedName>
        <fullName evidence="2">Uncharacterized protein</fullName>
    </submittedName>
</protein>
<gene>
    <name evidence="2" type="ORF">B0A49_02768</name>
</gene>
<name>A0A4U0XM05_9PEZI</name>
<proteinExistence type="predicted"/>
<reference evidence="2 3" key="1">
    <citation type="submission" date="2017-03" db="EMBL/GenBank/DDBJ databases">
        <title>Genomes of endolithic fungi from Antarctica.</title>
        <authorList>
            <person name="Coleine C."/>
            <person name="Masonjones S."/>
            <person name="Stajich J.E."/>
        </authorList>
    </citation>
    <scope>NUCLEOTIDE SEQUENCE [LARGE SCALE GENOMIC DNA]</scope>
    <source>
        <strain evidence="2 3">CCFEE 5187</strain>
    </source>
</reference>
<accession>A0A4U0XM05</accession>
<evidence type="ECO:0000256" key="1">
    <source>
        <dbReference type="SAM" id="MobiDB-lite"/>
    </source>
</evidence>
<evidence type="ECO:0000313" key="3">
    <source>
        <dbReference type="Proteomes" id="UP000308768"/>
    </source>
</evidence>
<dbReference type="AlphaFoldDB" id="A0A4U0XM05"/>
<comment type="caution">
    <text evidence="2">The sequence shown here is derived from an EMBL/GenBank/DDBJ whole genome shotgun (WGS) entry which is preliminary data.</text>
</comment>
<feature type="compositionally biased region" description="Polar residues" evidence="1">
    <location>
        <begin position="55"/>
        <end position="72"/>
    </location>
</feature>
<evidence type="ECO:0000313" key="2">
    <source>
        <dbReference type="EMBL" id="TKA77541.1"/>
    </source>
</evidence>
<feature type="compositionally biased region" description="Low complexity" evidence="1">
    <location>
        <begin position="73"/>
        <end position="91"/>
    </location>
</feature>
<dbReference type="Proteomes" id="UP000308768">
    <property type="component" value="Unassembled WGS sequence"/>
</dbReference>
<dbReference type="EMBL" id="NAJN01000183">
    <property type="protein sequence ID" value="TKA77541.1"/>
    <property type="molecule type" value="Genomic_DNA"/>
</dbReference>
<organism evidence="2 3">
    <name type="scientific">Cryomyces minteri</name>
    <dbReference type="NCBI Taxonomy" id="331657"/>
    <lineage>
        <taxon>Eukaryota</taxon>
        <taxon>Fungi</taxon>
        <taxon>Dikarya</taxon>
        <taxon>Ascomycota</taxon>
        <taxon>Pezizomycotina</taxon>
        <taxon>Dothideomycetes</taxon>
        <taxon>Dothideomycetes incertae sedis</taxon>
        <taxon>Cryomyces</taxon>
    </lineage>
</organism>
<feature type="region of interest" description="Disordered" evidence="1">
    <location>
        <begin position="38"/>
        <end position="91"/>
    </location>
</feature>
<keyword evidence="3" id="KW-1185">Reference proteome</keyword>
<sequence length="221" mass="23352">MSPTPLSTPTAPPTLVLVLHLPNKKPALAALARRDAWAAAHAAATAKPEPRGRSDSSSPTTNPAAAGSPTTKRPQSASCAPPSPSTSTSSQRSVLIAVLKLPNNKPLLAHLARRDDALDQIARAVDRFYHDAPPDAHSAGDGAMAAWLRRRSVAWAVRAIARVVERAAARDARRQGFGGAEEAEAAAERAELESQRARWAVARARYEAWEAQELEGAGTTA</sequence>